<dbReference type="InterPro" id="IPR008993">
    <property type="entry name" value="TIMP-like_OB-fold"/>
</dbReference>
<dbReference type="Gene3D" id="2.40.50.120">
    <property type="match status" value="1"/>
</dbReference>
<dbReference type="InterPro" id="IPR036790">
    <property type="entry name" value="Frizzled_dom_sf"/>
</dbReference>
<dbReference type="SMART" id="SM00063">
    <property type="entry name" value="FRI"/>
    <property type="match status" value="1"/>
</dbReference>
<evidence type="ECO:0000256" key="4">
    <source>
        <dbReference type="ARBA" id="ARBA00022525"/>
    </source>
</evidence>
<accession>A0A6P8IG53</accession>
<feature type="chain" id="PRO_5027716056" evidence="9">
    <location>
        <begin position="20"/>
        <end position="268"/>
    </location>
</feature>
<dbReference type="GO" id="GO:0042813">
    <property type="term" value="F:Wnt receptor activity"/>
    <property type="evidence" value="ECO:0007669"/>
    <property type="project" value="TreeGrafter"/>
</dbReference>
<sequence>MDFLRCLLLLAGVFHVALCYRTRSHHCVDITSNTAPLCANLSLGYDKMMLPNFLRHDTAMEVRRELAQWSPLVGSGCHPYLKHFLCSVFAPVCMLELIPPCRSLCSMVQNSCEPLMRRHNYTWPSMLDCRKYPENSMCVKIETPTPIPTTTVCEEDGSNVPLDELQKKFCDSDFAMRARVSEKKMKDGYLILKATAIKSLKGSLKRDQLQRLRIPNMESRNCGYVNKRKQFLILGTKRGRRMIVTYLMKWKDFRNMRRKIKEKACRKM</sequence>
<evidence type="ECO:0000256" key="5">
    <source>
        <dbReference type="ARBA" id="ARBA00022687"/>
    </source>
</evidence>
<dbReference type="GO" id="GO:0005886">
    <property type="term" value="C:plasma membrane"/>
    <property type="evidence" value="ECO:0007669"/>
    <property type="project" value="TreeGrafter"/>
</dbReference>
<evidence type="ECO:0000256" key="3">
    <source>
        <dbReference type="ARBA" id="ARBA00022473"/>
    </source>
</evidence>
<dbReference type="PANTHER" id="PTHR11309:SF47">
    <property type="entry name" value="FRIZZLED"/>
    <property type="match status" value="1"/>
</dbReference>
<dbReference type="InterPro" id="IPR001134">
    <property type="entry name" value="Netrin_domain"/>
</dbReference>
<dbReference type="GO" id="GO:0060070">
    <property type="term" value="P:canonical Wnt signaling pathway"/>
    <property type="evidence" value="ECO:0007669"/>
    <property type="project" value="TreeGrafter"/>
</dbReference>
<dbReference type="GeneID" id="116300893"/>
<dbReference type="PANTHER" id="PTHR11309">
    <property type="entry name" value="FRIZZLED"/>
    <property type="match status" value="1"/>
</dbReference>
<dbReference type="OrthoDB" id="5985572at2759"/>
<dbReference type="FunCoup" id="A0A6P8IG53">
    <property type="interactions" value="252"/>
</dbReference>
<evidence type="ECO:0000256" key="8">
    <source>
        <dbReference type="PROSITE-ProRule" id="PRU00090"/>
    </source>
</evidence>
<proteinExistence type="inferred from homology"/>
<evidence type="ECO:0000313" key="12">
    <source>
        <dbReference type="Proteomes" id="UP000515163"/>
    </source>
</evidence>
<dbReference type="InParanoid" id="A0A6P8IG53"/>
<dbReference type="InterPro" id="IPR018933">
    <property type="entry name" value="Netrin_module_non-TIMP"/>
</dbReference>
<evidence type="ECO:0000313" key="13">
    <source>
        <dbReference type="RefSeq" id="XP_031565722.1"/>
    </source>
</evidence>
<dbReference type="InterPro" id="IPR015526">
    <property type="entry name" value="Frizzled/SFRP"/>
</dbReference>
<organism evidence="12 13">
    <name type="scientific">Actinia tenebrosa</name>
    <name type="common">Australian red waratah sea anemone</name>
    <dbReference type="NCBI Taxonomy" id="6105"/>
    <lineage>
        <taxon>Eukaryota</taxon>
        <taxon>Metazoa</taxon>
        <taxon>Cnidaria</taxon>
        <taxon>Anthozoa</taxon>
        <taxon>Hexacorallia</taxon>
        <taxon>Actiniaria</taxon>
        <taxon>Actiniidae</taxon>
        <taxon>Actinia</taxon>
    </lineage>
</organism>
<dbReference type="Gene3D" id="1.10.2000.10">
    <property type="entry name" value="Frizzled cysteine-rich domain"/>
    <property type="match status" value="1"/>
</dbReference>
<feature type="domain" description="FZ" evidence="10">
    <location>
        <begin position="22"/>
        <end position="141"/>
    </location>
</feature>
<dbReference type="GO" id="GO:0030154">
    <property type="term" value="P:cell differentiation"/>
    <property type="evidence" value="ECO:0007669"/>
    <property type="project" value="UniProtKB-KW"/>
</dbReference>
<keyword evidence="5" id="KW-0879">Wnt signaling pathway</keyword>
<dbReference type="AlphaFoldDB" id="A0A6P8IG53"/>
<comment type="subcellular location">
    <subcellularLocation>
        <location evidence="1">Secreted</location>
    </subcellularLocation>
</comment>
<dbReference type="InterPro" id="IPR020067">
    <property type="entry name" value="Frizzled_dom"/>
</dbReference>
<evidence type="ECO:0000256" key="7">
    <source>
        <dbReference type="ARBA" id="ARBA00023157"/>
    </source>
</evidence>
<dbReference type="SUPFAM" id="SSF50242">
    <property type="entry name" value="TIMP-like"/>
    <property type="match status" value="1"/>
</dbReference>
<evidence type="ECO:0000256" key="2">
    <source>
        <dbReference type="ARBA" id="ARBA00010054"/>
    </source>
</evidence>
<dbReference type="GO" id="GO:0035567">
    <property type="term" value="P:non-canonical Wnt signaling pathway"/>
    <property type="evidence" value="ECO:0007669"/>
    <property type="project" value="TreeGrafter"/>
</dbReference>
<dbReference type="PROSITE" id="PS50189">
    <property type="entry name" value="NTR"/>
    <property type="match status" value="1"/>
</dbReference>
<dbReference type="PROSITE" id="PS50038">
    <property type="entry name" value="FZ"/>
    <property type="match status" value="1"/>
</dbReference>
<evidence type="ECO:0000259" key="11">
    <source>
        <dbReference type="PROSITE" id="PS50189"/>
    </source>
</evidence>
<gene>
    <name evidence="13" type="primary">LOC116300893</name>
</gene>
<keyword evidence="7 8" id="KW-1015">Disulfide bond</keyword>
<keyword evidence="6" id="KW-0221">Differentiation</keyword>
<comment type="similarity">
    <text evidence="2">Belongs to the secreted frizzled-related protein (sFRP) family.</text>
</comment>
<dbReference type="KEGG" id="aten:116300893"/>
<protein>
    <submittedName>
        <fullName evidence="13">Secreted frizzled-related protein 1-like</fullName>
    </submittedName>
</protein>
<name>A0A6P8IG53_ACTTE</name>
<dbReference type="GO" id="GO:0017147">
    <property type="term" value="F:Wnt-protein binding"/>
    <property type="evidence" value="ECO:0007669"/>
    <property type="project" value="TreeGrafter"/>
</dbReference>
<dbReference type="RefSeq" id="XP_031565722.1">
    <property type="nucleotide sequence ID" value="XM_031709862.1"/>
</dbReference>
<keyword evidence="12" id="KW-1185">Reference proteome</keyword>
<evidence type="ECO:0000256" key="1">
    <source>
        <dbReference type="ARBA" id="ARBA00004613"/>
    </source>
</evidence>
<dbReference type="SUPFAM" id="SSF63501">
    <property type="entry name" value="Frizzled cysteine-rich domain"/>
    <property type="match status" value="1"/>
</dbReference>
<dbReference type="GO" id="GO:0005576">
    <property type="term" value="C:extracellular region"/>
    <property type="evidence" value="ECO:0007669"/>
    <property type="project" value="UniProtKB-SubCell"/>
</dbReference>
<evidence type="ECO:0000256" key="6">
    <source>
        <dbReference type="ARBA" id="ARBA00022782"/>
    </source>
</evidence>
<feature type="disulfide bond" evidence="8">
    <location>
        <begin position="105"/>
        <end position="129"/>
    </location>
</feature>
<dbReference type="Pfam" id="PF01392">
    <property type="entry name" value="Fz"/>
    <property type="match status" value="1"/>
</dbReference>
<comment type="caution">
    <text evidence="8">Lacks conserved residue(s) required for the propagation of feature annotation.</text>
</comment>
<reference evidence="13" key="1">
    <citation type="submission" date="2025-08" db="UniProtKB">
        <authorList>
            <consortium name="RefSeq"/>
        </authorList>
    </citation>
    <scope>IDENTIFICATION</scope>
    <source>
        <tissue evidence="13">Tentacle</tissue>
    </source>
</reference>
<evidence type="ECO:0000259" key="10">
    <source>
        <dbReference type="PROSITE" id="PS50038"/>
    </source>
</evidence>
<dbReference type="Pfam" id="PF01759">
    <property type="entry name" value="NTR"/>
    <property type="match status" value="1"/>
</dbReference>
<keyword evidence="9" id="KW-0732">Signal</keyword>
<feature type="signal peptide" evidence="9">
    <location>
        <begin position="1"/>
        <end position="19"/>
    </location>
</feature>
<keyword evidence="3" id="KW-0217">Developmental protein</keyword>
<feature type="domain" description="NTR" evidence="11">
    <location>
        <begin position="153"/>
        <end position="265"/>
    </location>
</feature>
<keyword evidence="4" id="KW-0964">Secreted</keyword>
<evidence type="ECO:0000256" key="9">
    <source>
        <dbReference type="SAM" id="SignalP"/>
    </source>
</evidence>
<dbReference type="Proteomes" id="UP000515163">
    <property type="component" value="Unplaced"/>
</dbReference>